<feature type="signal peptide" evidence="6">
    <location>
        <begin position="1"/>
        <end position="23"/>
    </location>
</feature>
<evidence type="ECO:0000256" key="2">
    <source>
        <dbReference type="ARBA" id="ARBA00022729"/>
    </source>
</evidence>
<dbReference type="GO" id="GO:0005975">
    <property type="term" value="P:carbohydrate metabolic process"/>
    <property type="evidence" value="ECO:0007669"/>
    <property type="project" value="InterPro"/>
</dbReference>
<dbReference type="SMART" id="SM00636">
    <property type="entry name" value="Glyco_18"/>
    <property type="match status" value="1"/>
</dbReference>
<organism evidence="8">
    <name type="scientific">Ficus carica</name>
    <name type="common">Common fig</name>
    <dbReference type="NCBI Taxonomy" id="3494"/>
    <lineage>
        <taxon>Eukaryota</taxon>
        <taxon>Viridiplantae</taxon>
        <taxon>Streptophyta</taxon>
        <taxon>Embryophyta</taxon>
        <taxon>Tracheophyta</taxon>
        <taxon>Spermatophyta</taxon>
        <taxon>Magnoliopsida</taxon>
        <taxon>eudicotyledons</taxon>
        <taxon>Gunneridae</taxon>
        <taxon>Pentapetalae</taxon>
        <taxon>rosids</taxon>
        <taxon>fabids</taxon>
        <taxon>Rosales</taxon>
        <taxon>Moraceae</taxon>
        <taxon>Ficeae</taxon>
        <taxon>Ficus</taxon>
    </lineage>
</organism>
<dbReference type="AlphaFoldDB" id="A0A2Z6DRJ9"/>
<dbReference type="InterPro" id="IPR001223">
    <property type="entry name" value="Glyco_hydro18_cat"/>
</dbReference>
<dbReference type="SUPFAM" id="SSF51445">
    <property type="entry name" value="(Trans)glycosidases"/>
    <property type="match status" value="1"/>
</dbReference>
<evidence type="ECO:0000256" key="1">
    <source>
        <dbReference type="ARBA" id="ARBA00008682"/>
    </source>
</evidence>
<dbReference type="InterPro" id="IPR050314">
    <property type="entry name" value="Glycosyl_Hydrlase_18"/>
</dbReference>
<proteinExistence type="evidence at transcript level"/>
<keyword evidence="3" id="KW-0378">Hydrolase</keyword>
<dbReference type="GO" id="GO:0004568">
    <property type="term" value="F:chitinase activity"/>
    <property type="evidence" value="ECO:0007669"/>
    <property type="project" value="TreeGrafter"/>
</dbReference>
<evidence type="ECO:0000256" key="4">
    <source>
        <dbReference type="ARBA" id="ARBA00023180"/>
    </source>
</evidence>
<dbReference type="SUPFAM" id="SSF54556">
    <property type="entry name" value="Chitinase insertion domain"/>
    <property type="match status" value="1"/>
</dbReference>
<protein>
    <submittedName>
        <fullName evidence="8">Class V chitinase</fullName>
    </submittedName>
</protein>
<dbReference type="Pfam" id="PF00704">
    <property type="entry name" value="Glyco_hydro_18"/>
    <property type="match status" value="1"/>
</dbReference>
<evidence type="ECO:0000259" key="7">
    <source>
        <dbReference type="PROSITE" id="PS51910"/>
    </source>
</evidence>
<dbReference type="InterPro" id="IPR029070">
    <property type="entry name" value="Chitinase_insertion_sf"/>
</dbReference>
<evidence type="ECO:0000256" key="3">
    <source>
        <dbReference type="ARBA" id="ARBA00022801"/>
    </source>
</evidence>
<dbReference type="InterPro" id="IPR017853">
    <property type="entry name" value="GH"/>
</dbReference>
<keyword evidence="2 6" id="KW-0732">Signal</keyword>
<dbReference type="PANTHER" id="PTHR11177:SF383">
    <property type="entry name" value="GLYCOSYL HYDROLASE FAMILY PROTEIN WITH CHITINASE INSERTION DOMAIN-CONTAINING PROTEIN"/>
    <property type="match status" value="1"/>
</dbReference>
<evidence type="ECO:0000256" key="6">
    <source>
        <dbReference type="SAM" id="SignalP"/>
    </source>
</evidence>
<dbReference type="GO" id="GO:0008061">
    <property type="term" value="F:chitin binding"/>
    <property type="evidence" value="ECO:0007669"/>
    <property type="project" value="InterPro"/>
</dbReference>
<dbReference type="Gene3D" id="3.20.20.80">
    <property type="entry name" value="Glycosidases"/>
    <property type="match status" value="1"/>
</dbReference>
<evidence type="ECO:0000313" key="8">
    <source>
        <dbReference type="EMBL" id="BBD74157.1"/>
    </source>
</evidence>
<dbReference type="GO" id="GO:0006032">
    <property type="term" value="P:chitin catabolic process"/>
    <property type="evidence" value="ECO:0007669"/>
    <property type="project" value="TreeGrafter"/>
</dbReference>
<accession>A0A2Z6DRJ9</accession>
<feature type="domain" description="GH18" evidence="7">
    <location>
        <begin position="26"/>
        <end position="367"/>
    </location>
</feature>
<dbReference type="EMBL" id="LC222269">
    <property type="protein sequence ID" value="BBD74157.1"/>
    <property type="molecule type" value="mRNA"/>
</dbReference>
<dbReference type="FunFam" id="3.10.50.10:FF:000003">
    <property type="entry name" value="Class V chitinase CHIT5b"/>
    <property type="match status" value="1"/>
</dbReference>
<evidence type="ECO:0000256" key="5">
    <source>
        <dbReference type="ARBA" id="ARBA00023295"/>
    </source>
</evidence>
<dbReference type="InterPro" id="IPR011583">
    <property type="entry name" value="Chitinase_II/V-like_cat"/>
</dbReference>
<dbReference type="PROSITE" id="PS51910">
    <property type="entry name" value="GH18_2"/>
    <property type="match status" value="1"/>
</dbReference>
<sequence length="405" mass="45861">MASKLNLLFCFLFLLQQLHPSTAQSTVKAAYWFRDSYFPVSSIDSSLFTVLYCAFAQLDPQTFEVYIRPQDAKEFATFTSRVQLKNPSIKTLLSIGGGEPENKEAYPVMASDWNRRQAFIQSSIRLARANNFHGLDLDWEYPSNPTQMTQFGYLVDEWRMAVAEEARNTGRTPLLLTAAVFYSSNYYSAEYVVLALARSLDWINVMAYDFYGPGWSTVTGPPAALYNPWSQVSGDSGIRTWISSGFPANKIVLGFPFYGYRWTLSDPGNHGYLAPTTPDKTVDGAIAYRDIRQFIANNGATSVHNSAVVGDYCFSGKAWIGYDDNQSIVSKVRYIKGKGLRGYFAWHVGADDNMGLARTAWQTWERGSIHRKVGPENEEKSLGKEINKNMMMKWWNRVERSYLNV</sequence>
<keyword evidence="5" id="KW-0326">Glycosidase</keyword>
<dbReference type="PANTHER" id="PTHR11177">
    <property type="entry name" value="CHITINASE"/>
    <property type="match status" value="1"/>
</dbReference>
<dbReference type="CDD" id="cd02879">
    <property type="entry name" value="GH18_plant_chitinase_class_V"/>
    <property type="match status" value="1"/>
</dbReference>
<keyword evidence="4" id="KW-0325">Glycoprotein</keyword>
<name>A0A2Z6DRJ9_FICCA</name>
<feature type="chain" id="PRO_5016255227" evidence="6">
    <location>
        <begin position="24"/>
        <end position="405"/>
    </location>
</feature>
<reference evidence="8" key="1">
    <citation type="journal article" date="2018" name="Planta">
        <title>Comparative multi-omics analysis reveals diverse latex-based defense strategies against pests among latex-producing organs of the fig tree (Ficus carica).</title>
        <authorList>
            <person name="Kitajima S."/>
            <person name="Aoki W."/>
            <person name="Shibata D."/>
            <person name="Nakajima D."/>
            <person name="Sakurai N."/>
            <person name="Yazaki K."/>
            <person name="Munakata R."/>
            <person name="Taira T."/>
            <person name="Kobayashi M."/>
            <person name="Aburaya S."/>
            <person name="Savadogo E.H."/>
            <person name="Hibino S."/>
            <person name="Yano H."/>
        </authorList>
    </citation>
    <scope>NUCLEOTIDE SEQUENCE</scope>
</reference>
<comment type="similarity">
    <text evidence="1">Belongs to the glycosyl hydrolase 18 family. Chitinase class V subfamily.</text>
</comment>
<dbReference type="GO" id="GO:0005576">
    <property type="term" value="C:extracellular region"/>
    <property type="evidence" value="ECO:0007669"/>
    <property type="project" value="TreeGrafter"/>
</dbReference>
<dbReference type="SMR" id="A0A2Z6DRJ9"/>
<dbReference type="Gramene" id="FCD_00023529-RA">
    <property type="protein sequence ID" value="FCD_00023529-RA:cds"/>
    <property type="gene ID" value="FCD_00023529"/>
</dbReference>
<dbReference type="Gene3D" id="3.10.50.10">
    <property type="match status" value="1"/>
</dbReference>